<proteinExistence type="predicted"/>
<organism evidence="1 2">
    <name type="scientific">Faecalicoccus pleomorphus</name>
    <dbReference type="NCBI Taxonomy" id="1323"/>
    <lineage>
        <taxon>Bacteria</taxon>
        <taxon>Bacillati</taxon>
        <taxon>Bacillota</taxon>
        <taxon>Erysipelotrichia</taxon>
        <taxon>Erysipelotrichales</taxon>
        <taxon>Erysipelotrichaceae</taxon>
        <taxon>Faecalicoccus</taxon>
    </lineage>
</organism>
<dbReference type="PANTHER" id="PTHR43434:SF1">
    <property type="entry name" value="PHOSPHOGLYCOLATE PHOSPHATASE"/>
    <property type="match status" value="1"/>
</dbReference>
<dbReference type="SUPFAM" id="SSF56784">
    <property type="entry name" value="HAD-like"/>
    <property type="match status" value="1"/>
</dbReference>
<dbReference type="Pfam" id="PF13419">
    <property type="entry name" value="HAD_2"/>
    <property type="match status" value="1"/>
</dbReference>
<dbReference type="InterPro" id="IPR023214">
    <property type="entry name" value="HAD_sf"/>
</dbReference>
<dbReference type="RefSeq" id="WP_022789288.1">
    <property type="nucleotide sequence ID" value="NZ_UHFX01000003.1"/>
</dbReference>
<dbReference type="GeneID" id="77461862"/>
<dbReference type="AlphaFoldDB" id="A0A380LJD9"/>
<dbReference type="OrthoDB" id="9807630at2"/>
<evidence type="ECO:0000313" key="2">
    <source>
        <dbReference type="Proteomes" id="UP000255523"/>
    </source>
</evidence>
<keyword evidence="2" id="KW-1185">Reference proteome</keyword>
<dbReference type="GO" id="GO:0006281">
    <property type="term" value="P:DNA repair"/>
    <property type="evidence" value="ECO:0007669"/>
    <property type="project" value="TreeGrafter"/>
</dbReference>
<accession>A0A380LJD9</accession>
<dbReference type="GO" id="GO:0008967">
    <property type="term" value="F:phosphoglycolate phosphatase activity"/>
    <property type="evidence" value="ECO:0007669"/>
    <property type="project" value="TreeGrafter"/>
</dbReference>
<dbReference type="Proteomes" id="UP000255523">
    <property type="component" value="Unassembled WGS sequence"/>
</dbReference>
<dbReference type="Gene3D" id="3.40.50.1000">
    <property type="entry name" value="HAD superfamily/HAD-like"/>
    <property type="match status" value="1"/>
</dbReference>
<protein>
    <submittedName>
        <fullName evidence="1">Phosphoglycolate phosphatase</fullName>
    </submittedName>
</protein>
<dbReference type="SFLD" id="SFLDG01129">
    <property type="entry name" value="C1.5:_HAD__Beta-PGM__Phosphata"/>
    <property type="match status" value="1"/>
</dbReference>
<name>A0A380LJD9_9FIRM</name>
<reference evidence="1 2" key="1">
    <citation type="submission" date="2018-06" db="EMBL/GenBank/DDBJ databases">
        <authorList>
            <consortium name="Pathogen Informatics"/>
            <person name="Doyle S."/>
        </authorList>
    </citation>
    <scope>NUCLEOTIDE SEQUENCE [LARGE SCALE GENOMIC DNA]</scope>
    <source>
        <strain evidence="1 2">NCTC11087</strain>
    </source>
</reference>
<dbReference type="SFLD" id="SFLDS00003">
    <property type="entry name" value="Haloacid_Dehalogenase"/>
    <property type="match status" value="1"/>
</dbReference>
<dbReference type="InterPro" id="IPR041492">
    <property type="entry name" value="HAD_2"/>
</dbReference>
<dbReference type="PANTHER" id="PTHR43434">
    <property type="entry name" value="PHOSPHOGLYCOLATE PHOSPHATASE"/>
    <property type="match status" value="1"/>
</dbReference>
<dbReference type="EMBL" id="UHFX01000003">
    <property type="protein sequence ID" value="SUO04004.1"/>
    <property type="molecule type" value="Genomic_DNA"/>
</dbReference>
<sequence>MKKIVWDWNGTLFDDIDLCLECINNLLVHHGLSCLPDKEAYRKVFGFPIENYYRAIGFDFTKTSFEELAHEYMEYYQEKSYDCSLVQDAYHVLKQARSLQIEQTILSASKKDYLLAQIQKNDVQERVDHIYGIEDIYAHSKLELAKAYMKTCQKEDEVWFVGDSLHDYEVASQAGGKCLLVTTGHQSKGRLQQAGVPVLDSLKECLEVIYAGN</sequence>
<evidence type="ECO:0000313" key="1">
    <source>
        <dbReference type="EMBL" id="SUO04004.1"/>
    </source>
</evidence>
<gene>
    <name evidence="1" type="ORF">NCTC11087_00888</name>
</gene>
<dbReference type="InterPro" id="IPR050155">
    <property type="entry name" value="HAD-like_hydrolase_sf"/>
</dbReference>
<dbReference type="Gene3D" id="1.10.150.240">
    <property type="entry name" value="Putative phosphatase, domain 2"/>
    <property type="match status" value="1"/>
</dbReference>
<dbReference type="InterPro" id="IPR036412">
    <property type="entry name" value="HAD-like_sf"/>
</dbReference>
<dbReference type="GO" id="GO:0005829">
    <property type="term" value="C:cytosol"/>
    <property type="evidence" value="ECO:0007669"/>
    <property type="project" value="TreeGrafter"/>
</dbReference>
<dbReference type="InterPro" id="IPR023198">
    <property type="entry name" value="PGP-like_dom2"/>
</dbReference>